<dbReference type="GO" id="GO:0015035">
    <property type="term" value="F:protein-disulfide reductase activity"/>
    <property type="evidence" value="ECO:0007669"/>
    <property type="project" value="TreeGrafter"/>
</dbReference>
<sequence length="341" mass="34580">MQRRPPVPGRPPGAQPSRAQPSRAQAGPLPDRLGGLRLAGAVPLDPKPASPPPPPPAAARQAAGGAPPPGAPGGGAPGGPVVIDVTEATFAQDVVNRSMQVPVVLDFWASWCGPCKQLSPILERLAEADGGQWVLARIDVDANPGLAQAAGVQGIPAVKAVVGGRIIGEFTGALPEREVRGWLDQLLALVAEALGGEPGAAGPARDPNLAAADEALELGDLPAAAAAFRARLAEAPADPEATLGLARVTLLERVGGLDPADVLRRVAADPDDVDAALAAADLRIAQGQVEEAFGELVAFVRRASGDDREKARAHLVGLFQALGDADPAVAPARRALAAALF</sequence>
<evidence type="ECO:0000259" key="7">
    <source>
        <dbReference type="PROSITE" id="PS51352"/>
    </source>
</evidence>
<feature type="compositionally biased region" description="Pro residues" evidence="6">
    <location>
        <begin position="45"/>
        <end position="57"/>
    </location>
</feature>
<dbReference type="AlphaFoldDB" id="A0A1V2I8S5"/>
<dbReference type="EMBL" id="MOMC01000042">
    <property type="protein sequence ID" value="ONH28101.1"/>
    <property type="molecule type" value="Genomic_DNA"/>
</dbReference>
<evidence type="ECO:0000256" key="3">
    <source>
        <dbReference type="ARBA" id="ARBA00022982"/>
    </source>
</evidence>
<dbReference type="InterPro" id="IPR013766">
    <property type="entry name" value="Thioredoxin_domain"/>
</dbReference>
<evidence type="ECO:0000313" key="8">
    <source>
        <dbReference type="EMBL" id="ONH28101.1"/>
    </source>
</evidence>
<proteinExistence type="inferred from homology"/>
<dbReference type="InterPro" id="IPR011990">
    <property type="entry name" value="TPR-like_helical_dom_sf"/>
</dbReference>
<evidence type="ECO:0000256" key="5">
    <source>
        <dbReference type="ARBA" id="ARBA00023284"/>
    </source>
</evidence>
<dbReference type="InterPro" id="IPR036249">
    <property type="entry name" value="Thioredoxin-like_sf"/>
</dbReference>
<dbReference type="Pfam" id="PF14561">
    <property type="entry name" value="TPR_20"/>
    <property type="match status" value="1"/>
</dbReference>
<dbReference type="Gene3D" id="1.25.40.10">
    <property type="entry name" value="Tetratricopeptide repeat domain"/>
    <property type="match status" value="1"/>
</dbReference>
<keyword evidence="2" id="KW-0813">Transport</keyword>
<gene>
    <name evidence="8" type="ORF">BL253_20060</name>
</gene>
<evidence type="ECO:0000256" key="6">
    <source>
        <dbReference type="SAM" id="MobiDB-lite"/>
    </source>
</evidence>
<dbReference type="InterPro" id="IPR017937">
    <property type="entry name" value="Thioredoxin_CS"/>
</dbReference>
<feature type="compositionally biased region" description="Low complexity" evidence="6">
    <location>
        <begin position="26"/>
        <end position="44"/>
    </location>
</feature>
<organism evidence="8 9">
    <name type="scientific">Pseudofrankia asymbiotica</name>
    <dbReference type="NCBI Taxonomy" id="1834516"/>
    <lineage>
        <taxon>Bacteria</taxon>
        <taxon>Bacillati</taxon>
        <taxon>Actinomycetota</taxon>
        <taxon>Actinomycetes</taxon>
        <taxon>Frankiales</taxon>
        <taxon>Frankiaceae</taxon>
        <taxon>Pseudofrankia</taxon>
    </lineage>
</organism>
<dbReference type="Pfam" id="PF00085">
    <property type="entry name" value="Thioredoxin"/>
    <property type="match status" value="1"/>
</dbReference>
<dbReference type="SUPFAM" id="SSF48452">
    <property type="entry name" value="TPR-like"/>
    <property type="match status" value="1"/>
</dbReference>
<feature type="compositionally biased region" description="Pro residues" evidence="6">
    <location>
        <begin position="1"/>
        <end position="14"/>
    </location>
</feature>
<reference evidence="9" key="1">
    <citation type="submission" date="2016-10" db="EMBL/GenBank/DDBJ databases">
        <title>Frankia sp. NRRL B-16386 Genome sequencing.</title>
        <authorList>
            <person name="Ghodhbane-Gtari F."/>
            <person name="Swanson E."/>
            <person name="Gueddou A."/>
            <person name="Hezbri K."/>
            <person name="Ktari K."/>
            <person name="Nouioui I."/>
            <person name="Morris K."/>
            <person name="Simpson S."/>
            <person name="Abebe-Akele F."/>
            <person name="Thomas K."/>
            <person name="Gtari M."/>
            <person name="Tisa L.S."/>
        </authorList>
    </citation>
    <scope>NUCLEOTIDE SEQUENCE [LARGE SCALE GENOMIC DNA]</scope>
    <source>
        <strain evidence="9">NRRL B-16386</strain>
    </source>
</reference>
<dbReference type="GO" id="GO:0005829">
    <property type="term" value="C:cytosol"/>
    <property type="evidence" value="ECO:0007669"/>
    <property type="project" value="TreeGrafter"/>
</dbReference>
<accession>A0A1V2I8S5</accession>
<dbReference type="STRING" id="1834516.BL253_20060"/>
<feature type="region of interest" description="Disordered" evidence="6">
    <location>
        <begin position="1"/>
        <end position="80"/>
    </location>
</feature>
<dbReference type="GO" id="GO:0006950">
    <property type="term" value="P:response to stress"/>
    <property type="evidence" value="ECO:0007669"/>
    <property type="project" value="UniProtKB-ARBA"/>
</dbReference>
<dbReference type="Proteomes" id="UP000188929">
    <property type="component" value="Unassembled WGS sequence"/>
</dbReference>
<keyword evidence="4" id="KW-1015">Disulfide bond</keyword>
<protein>
    <submittedName>
        <fullName evidence="8">Co-chaperone YbbN</fullName>
    </submittedName>
</protein>
<dbReference type="SUPFAM" id="SSF52833">
    <property type="entry name" value="Thioredoxin-like"/>
    <property type="match status" value="1"/>
</dbReference>
<evidence type="ECO:0000256" key="2">
    <source>
        <dbReference type="ARBA" id="ARBA00022448"/>
    </source>
</evidence>
<keyword evidence="3" id="KW-0249">Electron transport</keyword>
<dbReference type="CDD" id="cd02956">
    <property type="entry name" value="ybbN"/>
    <property type="match status" value="1"/>
</dbReference>
<evidence type="ECO:0000256" key="1">
    <source>
        <dbReference type="ARBA" id="ARBA00008987"/>
    </source>
</evidence>
<dbReference type="Gene3D" id="3.40.30.10">
    <property type="entry name" value="Glutaredoxin"/>
    <property type="match status" value="1"/>
</dbReference>
<comment type="similarity">
    <text evidence="1">Belongs to the thioredoxin family.</text>
</comment>
<name>A0A1V2I8S5_9ACTN</name>
<comment type="caution">
    <text evidence="8">The sequence shown here is derived from an EMBL/GenBank/DDBJ whole genome shotgun (WGS) entry which is preliminary data.</text>
</comment>
<evidence type="ECO:0000313" key="9">
    <source>
        <dbReference type="Proteomes" id="UP000188929"/>
    </source>
</evidence>
<keyword evidence="5" id="KW-0676">Redox-active center</keyword>
<dbReference type="PANTHER" id="PTHR45663">
    <property type="entry name" value="GEO12009P1"/>
    <property type="match status" value="1"/>
</dbReference>
<dbReference type="GO" id="GO:0045454">
    <property type="term" value="P:cell redox homeostasis"/>
    <property type="evidence" value="ECO:0007669"/>
    <property type="project" value="TreeGrafter"/>
</dbReference>
<dbReference type="PROSITE" id="PS51352">
    <property type="entry name" value="THIOREDOXIN_2"/>
    <property type="match status" value="1"/>
</dbReference>
<dbReference type="PROSITE" id="PS00194">
    <property type="entry name" value="THIOREDOXIN_1"/>
    <property type="match status" value="1"/>
</dbReference>
<evidence type="ECO:0000256" key="4">
    <source>
        <dbReference type="ARBA" id="ARBA00023157"/>
    </source>
</evidence>
<keyword evidence="9" id="KW-1185">Reference proteome</keyword>
<dbReference type="PANTHER" id="PTHR45663:SF11">
    <property type="entry name" value="GEO12009P1"/>
    <property type="match status" value="1"/>
</dbReference>
<feature type="domain" description="Thioredoxin" evidence="7">
    <location>
        <begin position="49"/>
        <end position="188"/>
    </location>
</feature>